<comment type="caution">
    <text evidence="2">The sequence shown here is derived from an EMBL/GenBank/DDBJ whole genome shotgun (WGS) entry which is preliminary data.</text>
</comment>
<dbReference type="InterPro" id="IPR007404">
    <property type="entry name" value="YdjM-like"/>
</dbReference>
<feature type="transmembrane region" description="Helical" evidence="1">
    <location>
        <begin position="26"/>
        <end position="44"/>
    </location>
</feature>
<feature type="transmembrane region" description="Helical" evidence="1">
    <location>
        <begin position="75"/>
        <end position="105"/>
    </location>
</feature>
<organism evidence="2 3">
    <name type="scientific">Aliarcobacter butzleri L348</name>
    <dbReference type="NCBI Taxonomy" id="1447256"/>
    <lineage>
        <taxon>Bacteria</taxon>
        <taxon>Pseudomonadati</taxon>
        <taxon>Campylobacterota</taxon>
        <taxon>Epsilonproteobacteria</taxon>
        <taxon>Campylobacterales</taxon>
        <taxon>Arcobacteraceae</taxon>
        <taxon>Aliarcobacter</taxon>
    </lineage>
</organism>
<accession>A0A0G9K2M7</accession>
<keyword evidence="1" id="KW-1133">Transmembrane helix</keyword>
<evidence type="ECO:0000256" key="1">
    <source>
        <dbReference type="SAM" id="Phobius"/>
    </source>
</evidence>
<proteinExistence type="predicted"/>
<dbReference type="RefSeq" id="WP_046996569.1">
    <property type="nucleotide sequence ID" value="NZ_JAIQ01000081.1"/>
</dbReference>
<feature type="transmembrane region" description="Helical" evidence="1">
    <location>
        <begin position="145"/>
        <end position="163"/>
    </location>
</feature>
<dbReference type="AlphaFoldDB" id="A0A0G9K2M7"/>
<dbReference type="Proteomes" id="UP000035514">
    <property type="component" value="Unassembled WGS sequence"/>
</dbReference>
<dbReference type="PANTHER" id="PTHR35531:SF1">
    <property type="entry name" value="INNER MEMBRANE PROTEIN YBCI-RELATED"/>
    <property type="match status" value="1"/>
</dbReference>
<dbReference type="PANTHER" id="PTHR35531">
    <property type="entry name" value="INNER MEMBRANE PROTEIN YBCI-RELATED"/>
    <property type="match status" value="1"/>
</dbReference>
<evidence type="ECO:0008006" key="4">
    <source>
        <dbReference type="Google" id="ProtNLM"/>
    </source>
</evidence>
<name>A0A0G9K2M7_9BACT</name>
<gene>
    <name evidence="2" type="ORF">AA20_05150</name>
</gene>
<evidence type="ECO:0000313" key="3">
    <source>
        <dbReference type="Proteomes" id="UP000035514"/>
    </source>
</evidence>
<dbReference type="PATRIC" id="fig|1447256.3.peg.1001"/>
<dbReference type="Pfam" id="PF04307">
    <property type="entry name" value="YdjM"/>
    <property type="match status" value="1"/>
</dbReference>
<protein>
    <recommendedName>
        <fullName evidence="4">Hydrolase</fullName>
    </recommendedName>
</protein>
<keyword evidence="1" id="KW-0472">Membrane</keyword>
<dbReference type="EMBL" id="JAIQ01000081">
    <property type="protein sequence ID" value="KLE00779.1"/>
    <property type="molecule type" value="Genomic_DNA"/>
</dbReference>
<reference evidence="2 3" key="1">
    <citation type="submission" date="2014-01" db="EMBL/GenBank/DDBJ databases">
        <title>Development of a Comparative Genomic Fingerprinting Assay for High Resolution Genotyping of Arcobacter butzleri.</title>
        <authorList>
            <person name="Webb A.L."/>
            <person name="Inglis G.D."/>
            <person name="Kruczkiewicz P."/>
            <person name="Selinger L.B."/>
            <person name="Taboada E.N."/>
        </authorList>
    </citation>
    <scope>NUCLEOTIDE SEQUENCE [LARGE SCALE GENOMIC DNA]</scope>
    <source>
        <strain evidence="2 3">L348</strain>
    </source>
</reference>
<evidence type="ECO:0000313" key="2">
    <source>
        <dbReference type="EMBL" id="KLE00779.1"/>
    </source>
</evidence>
<keyword evidence="1" id="KW-0812">Transmembrane</keyword>
<sequence length="170" mass="19504">MLGKTHIVNSLAIASIPLVYNMKFDIDYALFLFFITLGSILPDIDEPNSFIGKRLQFLSYPINIFFGHRTITHNILIFIALSIFLYIQNYIFLFAISIGILLHIFQDSITYQGIKNGLFPLQRLGYNFVLLPRIFRFAVGSLTEYIIFVLSVIFLLIVAKIGLNRTLMSE</sequence>